<evidence type="ECO:0000313" key="15">
    <source>
        <dbReference type="Proteomes" id="UP000195807"/>
    </source>
</evidence>
<feature type="signal peptide" evidence="11">
    <location>
        <begin position="1"/>
        <end position="28"/>
    </location>
</feature>
<feature type="chain" id="PRO_5011694348" evidence="11">
    <location>
        <begin position="29"/>
        <end position="729"/>
    </location>
</feature>
<dbReference type="Pfam" id="PF00593">
    <property type="entry name" value="TonB_dep_Rec_b-barrel"/>
    <property type="match status" value="1"/>
</dbReference>
<keyword evidence="15" id="KW-1185">Reference proteome</keyword>
<keyword evidence="7 8" id="KW-0998">Cell outer membrane</keyword>
<dbReference type="EMBL" id="CP019602">
    <property type="protein sequence ID" value="ARU17169.1"/>
    <property type="molecule type" value="Genomic_DNA"/>
</dbReference>
<protein>
    <submittedName>
        <fullName evidence="14">TonB-dependent receptor</fullName>
    </submittedName>
</protein>
<evidence type="ECO:0000313" key="14">
    <source>
        <dbReference type="EMBL" id="ARU17169.1"/>
    </source>
</evidence>
<evidence type="ECO:0000256" key="10">
    <source>
        <dbReference type="SAM" id="MobiDB-lite"/>
    </source>
</evidence>
<evidence type="ECO:0000256" key="4">
    <source>
        <dbReference type="ARBA" id="ARBA00022692"/>
    </source>
</evidence>
<evidence type="ECO:0000256" key="8">
    <source>
        <dbReference type="PROSITE-ProRule" id="PRU01360"/>
    </source>
</evidence>
<dbReference type="PANTHER" id="PTHR30069:SF40">
    <property type="entry name" value="TONB-DEPENDENT RECEPTOR NMB0964-RELATED"/>
    <property type="match status" value="1"/>
</dbReference>
<reference evidence="14 15" key="1">
    <citation type="submission" date="2017-01" db="EMBL/GenBank/DDBJ databases">
        <title>Complete genome sequence of esterase-producing bacterium Croceicoccus marinus E4A9.</title>
        <authorList>
            <person name="Wu Y.-H."/>
            <person name="Cheng H."/>
            <person name="Xu L."/>
            <person name="Huo Y.-Y."/>
            <person name="Wang C.-S."/>
            <person name="Xu X.-W."/>
        </authorList>
    </citation>
    <scope>NUCLEOTIDE SEQUENCE [LARGE SCALE GENOMIC DNA]</scope>
    <source>
        <strain evidence="14 15">E4A9</strain>
    </source>
</reference>
<keyword evidence="6 8" id="KW-0472">Membrane</keyword>
<dbReference type="SUPFAM" id="SSF56935">
    <property type="entry name" value="Porins"/>
    <property type="match status" value="1"/>
</dbReference>
<gene>
    <name evidence="14" type="ORF">A9D14_02175</name>
</gene>
<evidence type="ECO:0000259" key="13">
    <source>
        <dbReference type="Pfam" id="PF07715"/>
    </source>
</evidence>
<evidence type="ECO:0000256" key="7">
    <source>
        <dbReference type="ARBA" id="ARBA00023237"/>
    </source>
</evidence>
<dbReference type="InterPro" id="IPR037066">
    <property type="entry name" value="Plug_dom_sf"/>
</dbReference>
<dbReference type="GO" id="GO:0015344">
    <property type="term" value="F:siderophore uptake transmembrane transporter activity"/>
    <property type="evidence" value="ECO:0007669"/>
    <property type="project" value="TreeGrafter"/>
</dbReference>
<dbReference type="AlphaFoldDB" id="A0A1Z1FEC5"/>
<feature type="domain" description="TonB-dependent receptor plug" evidence="13">
    <location>
        <begin position="62"/>
        <end position="165"/>
    </location>
</feature>
<dbReference type="PANTHER" id="PTHR30069">
    <property type="entry name" value="TONB-DEPENDENT OUTER MEMBRANE RECEPTOR"/>
    <property type="match status" value="1"/>
</dbReference>
<feature type="compositionally biased region" description="Basic and acidic residues" evidence="10">
    <location>
        <begin position="322"/>
        <end position="339"/>
    </location>
</feature>
<dbReference type="InterPro" id="IPR036942">
    <property type="entry name" value="Beta-barrel_TonB_sf"/>
</dbReference>
<evidence type="ECO:0000256" key="1">
    <source>
        <dbReference type="ARBA" id="ARBA00004571"/>
    </source>
</evidence>
<dbReference type="KEGG" id="cman:A9D14_02175"/>
<dbReference type="Pfam" id="PF07715">
    <property type="entry name" value="Plug"/>
    <property type="match status" value="1"/>
</dbReference>
<dbReference type="STRING" id="450378.GCA_001661675_00434"/>
<dbReference type="InterPro" id="IPR039426">
    <property type="entry name" value="TonB-dep_rcpt-like"/>
</dbReference>
<organism evidence="14 15">
    <name type="scientific">Croceicoccus marinus</name>
    <dbReference type="NCBI Taxonomy" id="450378"/>
    <lineage>
        <taxon>Bacteria</taxon>
        <taxon>Pseudomonadati</taxon>
        <taxon>Pseudomonadota</taxon>
        <taxon>Alphaproteobacteria</taxon>
        <taxon>Sphingomonadales</taxon>
        <taxon>Erythrobacteraceae</taxon>
        <taxon>Croceicoccus</taxon>
    </lineage>
</organism>
<feature type="region of interest" description="Disordered" evidence="10">
    <location>
        <begin position="307"/>
        <end position="339"/>
    </location>
</feature>
<dbReference type="GO" id="GO:0044718">
    <property type="term" value="P:siderophore transmembrane transport"/>
    <property type="evidence" value="ECO:0007669"/>
    <property type="project" value="TreeGrafter"/>
</dbReference>
<proteinExistence type="inferred from homology"/>
<dbReference type="Gene3D" id="2.170.130.10">
    <property type="entry name" value="TonB-dependent receptor, plug domain"/>
    <property type="match status" value="1"/>
</dbReference>
<evidence type="ECO:0000259" key="12">
    <source>
        <dbReference type="Pfam" id="PF00593"/>
    </source>
</evidence>
<dbReference type="PROSITE" id="PS52016">
    <property type="entry name" value="TONB_DEPENDENT_REC_3"/>
    <property type="match status" value="1"/>
</dbReference>
<evidence type="ECO:0000256" key="6">
    <source>
        <dbReference type="ARBA" id="ARBA00023136"/>
    </source>
</evidence>
<evidence type="ECO:0000256" key="9">
    <source>
        <dbReference type="RuleBase" id="RU003357"/>
    </source>
</evidence>
<feature type="domain" description="TonB-dependent receptor-like beta-barrel" evidence="12">
    <location>
        <begin position="346"/>
        <end position="698"/>
    </location>
</feature>
<dbReference type="Proteomes" id="UP000195807">
    <property type="component" value="Chromosome"/>
</dbReference>
<evidence type="ECO:0000256" key="2">
    <source>
        <dbReference type="ARBA" id="ARBA00022448"/>
    </source>
</evidence>
<name>A0A1Z1FEC5_9SPHN</name>
<dbReference type="InterPro" id="IPR012910">
    <property type="entry name" value="Plug_dom"/>
</dbReference>
<keyword evidence="14" id="KW-0675">Receptor</keyword>
<keyword evidence="5 9" id="KW-0798">TonB box</keyword>
<evidence type="ECO:0000256" key="3">
    <source>
        <dbReference type="ARBA" id="ARBA00022452"/>
    </source>
</evidence>
<comment type="similarity">
    <text evidence="8 9">Belongs to the TonB-dependent receptor family.</text>
</comment>
<keyword evidence="3 8" id="KW-1134">Transmembrane beta strand</keyword>
<accession>A0A1Z1FEC5</accession>
<sequence length="729" mass="78071">MLYHARPTRRLSLLLGAAAWLMPLAAHAQQAEAPPPAGDVDDDDDFHGPEIIVTGSGVGRLDVLAGTSVVSGVELQREMAGQIGDVLANLPGVSATGFAPGASRPVLRGFQGERVRVLTDGIGAIDASNTSADHAVTIDPLTADRIEVLRGPASLLYGSSAIGGAVNVIDRRIPLRIPDEPVHFDGTAATDTASDLRQIGGSIDAPLGREFVVHVDGSWRKTDDLEIPGYALSDGLRAELLAEAAEHADEPEEAEELIEAANVRGIVENSDTETWSAGAGVSWIGDRATLGVSVGLYDTFYGVPLRPGAGHAHEEEGEDHDEEGHEEDHGHDEEGHDHETVDIDMRQWRGDLRGSLAFDDGPFAEVRTRWGVTNYTHTELENGETGTVFDVNGIEGRVELVQRGGLLGANGGGSVGAQYYRRELDAVGAEAFVPPSTTSQYALFTLQELDFDAVTLEVAGRYERADLSADGYASRGFDSVSGAVGVWHETAQGLRFGVNASRVERAPAAEELYADGPHPATQQFEVGDPFLDTEKALGIEAYLRGALGPATFSLTGFATRFDDYIYLAATGEEEDDLPVFQQLQDDADYIGFEAETAFPLVTLGDVTIGNEISASYVHAELGDGSPVPLIPPLSGRYALTATTTQLEGRVELGLYDDQDRVAEYETPTDGFTMVDASLAWKPWRGNRNLTLIGQVDNVFDVEGRRHSSVTKDFVPMAGRNVRLSVRISL</sequence>
<dbReference type="Gene3D" id="2.40.170.20">
    <property type="entry name" value="TonB-dependent receptor, beta-barrel domain"/>
    <property type="match status" value="1"/>
</dbReference>
<keyword evidence="2 8" id="KW-0813">Transport</keyword>
<comment type="subcellular location">
    <subcellularLocation>
        <location evidence="1 8">Cell outer membrane</location>
        <topology evidence="1 8">Multi-pass membrane protein</topology>
    </subcellularLocation>
</comment>
<keyword evidence="11" id="KW-0732">Signal</keyword>
<dbReference type="GO" id="GO:0009279">
    <property type="term" value="C:cell outer membrane"/>
    <property type="evidence" value="ECO:0007669"/>
    <property type="project" value="UniProtKB-SubCell"/>
</dbReference>
<keyword evidence="4 8" id="KW-0812">Transmembrane</keyword>
<evidence type="ECO:0000256" key="5">
    <source>
        <dbReference type="ARBA" id="ARBA00023077"/>
    </source>
</evidence>
<evidence type="ECO:0000256" key="11">
    <source>
        <dbReference type="SAM" id="SignalP"/>
    </source>
</evidence>
<dbReference type="InterPro" id="IPR000531">
    <property type="entry name" value="Beta-barrel_TonB"/>
</dbReference>